<comment type="caution">
    <text evidence="1">The sequence shown here is derived from an EMBL/GenBank/DDBJ whole genome shotgun (WGS) entry which is preliminary data.</text>
</comment>
<gene>
    <name evidence="1" type="ORF">Tco_0908253</name>
</gene>
<protein>
    <submittedName>
        <fullName evidence="1">Uncharacterized protein</fullName>
    </submittedName>
</protein>
<name>A0ABQ5CNS1_9ASTR</name>
<evidence type="ECO:0000313" key="1">
    <source>
        <dbReference type="EMBL" id="GJT27978.1"/>
    </source>
</evidence>
<dbReference type="Proteomes" id="UP001151760">
    <property type="component" value="Unassembled WGS sequence"/>
</dbReference>
<dbReference type="EMBL" id="BQNB010014423">
    <property type="protein sequence ID" value="GJT27978.1"/>
    <property type="molecule type" value="Genomic_DNA"/>
</dbReference>
<evidence type="ECO:0000313" key="2">
    <source>
        <dbReference type="Proteomes" id="UP001151760"/>
    </source>
</evidence>
<organism evidence="1 2">
    <name type="scientific">Tanacetum coccineum</name>
    <dbReference type="NCBI Taxonomy" id="301880"/>
    <lineage>
        <taxon>Eukaryota</taxon>
        <taxon>Viridiplantae</taxon>
        <taxon>Streptophyta</taxon>
        <taxon>Embryophyta</taxon>
        <taxon>Tracheophyta</taxon>
        <taxon>Spermatophyta</taxon>
        <taxon>Magnoliopsida</taxon>
        <taxon>eudicotyledons</taxon>
        <taxon>Gunneridae</taxon>
        <taxon>Pentapetalae</taxon>
        <taxon>asterids</taxon>
        <taxon>campanulids</taxon>
        <taxon>Asterales</taxon>
        <taxon>Asteraceae</taxon>
        <taxon>Asteroideae</taxon>
        <taxon>Anthemideae</taxon>
        <taxon>Anthemidinae</taxon>
        <taxon>Tanacetum</taxon>
    </lineage>
</organism>
<reference evidence="1" key="2">
    <citation type="submission" date="2022-01" db="EMBL/GenBank/DDBJ databases">
        <authorList>
            <person name="Yamashiro T."/>
            <person name="Shiraishi A."/>
            <person name="Satake H."/>
            <person name="Nakayama K."/>
        </authorList>
    </citation>
    <scope>NUCLEOTIDE SEQUENCE</scope>
</reference>
<proteinExistence type="predicted"/>
<accession>A0ABQ5CNS1</accession>
<reference evidence="1" key="1">
    <citation type="journal article" date="2022" name="Int. J. Mol. Sci.">
        <title>Draft Genome of Tanacetum Coccineum: Genomic Comparison of Closely Related Tanacetum-Family Plants.</title>
        <authorList>
            <person name="Yamashiro T."/>
            <person name="Shiraishi A."/>
            <person name="Nakayama K."/>
            <person name="Satake H."/>
        </authorList>
    </citation>
    <scope>NUCLEOTIDE SEQUENCE</scope>
</reference>
<keyword evidence="2" id="KW-1185">Reference proteome</keyword>
<sequence>MSTLTFDDTHNMVAFLEQPVESDGFHEIINFLSAKQIYYALIVNPIIRTSCIEQFLAKAKANTVNGERQLQAIVDKKRVIIKESSIRSDLQLADAGGIDCLPTATIFEEQARMGAKSTAHNEFSSTMASAIICLATNQKFNFSKYIFDAMISEEAVLGGNRGRNLVFLKDEKSMTVFRYLPLIQLLSGKGCSSKGDCWFKEEGPEVGKEKEIKNYRVIKIKEREDAEMFDIDYLHDDEVIVDMAVGEKQEKSVKINEREVSTSVEDSTALTILVTTADERS</sequence>